<organism evidence="1 2">
    <name type="scientific">Oryzias javanicus</name>
    <name type="common">Javanese ricefish</name>
    <name type="synonym">Aplocheilus javanicus</name>
    <dbReference type="NCBI Taxonomy" id="123683"/>
    <lineage>
        <taxon>Eukaryota</taxon>
        <taxon>Metazoa</taxon>
        <taxon>Chordata</taxon>
        <taxon>Craniata</taxon>
        <taxon>Vertebrata</taxon>
        <taxon>Euteleostomi</taxon>
        <taxon>Actinopterygii</taxon>
        <taxon>Neopterygii</taxon>
        <taxon>Teleostei</taxon>
        <taxon>Neoteleostei</taxon>
        <taxon>Acanthomorphata</taxon>
        <taxon>Ovalentaria</taxon>
        <taxon>Atherinomorphae</taxon>
        <taxon>Beloniformes</taxon>
        <taxon>Adrianichthyidae</taxon>
        <taxon>Oryziinae</taxon>
        <taxon>Oryzias</taxon>
    </lineage>
</organism>
<reference evidence="1 2" key="1">
    <citation type="submission" date="2018-11" db="EMBL/GenBank/DDBJ databases">
        <authorList>
            <person name="Lopez-Roques C."/>
            <person name="Donnadieu C."/>
            <person name="Bouchez O."/>
            <person name="Klopp C."/>
            <person name="Cabau C."/>
            <person name="Zahm M."/>
        </authorList>
    </citation>
    <scope>NUCLEOTIDE SEQUENCE [LARGE SCALE GENOMIC DNA]</scope>
    <source>
        <strain evidence="1">RS831</strain>
        <tissue evidence="1">Whole body</tissue>
    </source>
</reference>
<dbReference type="OrthoDB" id="7687839at2759"/>
<gene>
    <name evidence="1" type="ORF">OJAV_G00121130</name>
</gene>
<accession>A0A3S2P6T6</accession>
<keyword evidence="2" id="KW-1185">Reference proteome</keyword>
<dbReference type="Proteomes" id="UP000283210">
    <property type="component" value="Chromosome 12"/>
</dbReference>
<evidence type="ECO:0000313" key="1">
    <source>
        <dbReference type="EMBL" id="RVE65923.1"/>
    </source>
</evidence>
<protein>
    <submittedName>
        <fullName evidence="1">Uncharacterized protein</fullName>
    </submittedName>
</protein>
<name>A0A3S2P6T6_ORYJA</name>
<sequence length="156" mass="17261">MDGWGLCEGGALSGHVSSAGLFAARAGFHQNFEVSCQWNFVGSVTFCFPVSDFLISADVLKIFTRFLDVKGLILQDFLLMFGAETASRFPERWTTSFKEKVIQEARSLKGSTLLRKCLKAALNEESDTPEEPEWDADMASLLVLLHLLTPQPAGRK</sequence>
<proteinExistence type="predicted"/>
<dbReference type="EMBL" id="CM012448">
    <property type="protein sequence ID" value="RVE65923.1"/>
    <property type="molecule type" value="Genomic_DNA"/>
</dbReference>
<reference evidence="1 2" key="2">
    <citation type="submission" date="2019-01" db="EMBL/GenBank/DDBJ databases">
        <title>A chromosome length genome reference of the Java medaka (oryzias javanicus).</title>
        <authorList>
            <person name="Herpin A."/>
            <person name="Takehana Y."/>
            <person name="Naruse K."/>
            <person name="Ansai S."/>
            <person name="Kawaguchi M."/>
        </authorList>
    </citation>
    <scope>NUCLEOTIDE SEQUENCE [LARGE SCALE GENOMIC DNA]</scope>
    <source>
        <strain evidence="1">RS831</strain>
        <tissue evidence="1">Whole body</tissue>
    </source>
</reference>
<evidence type="ECO:0000313" key="2">
    <source>
        <dbReference type="Proteomes" id="UP000283210"/>
    </source>
</evidence>
<dbReference type="AlphaFoldDB" id="A0A3S2P6T6"/>